<dbReference type="InterPro" id="IPR051540">
    <property type="entry name" value="S-2-haloacid_dehalogenase"/>
</dbReference>
<reference evidence="2 3" key="1">
    <citation type="submission" date="2020-07" db="EMBL/GenBank/DDBJ databases">
        <title>Diversity of carbapenemase encoding genes among Pseudomonas putida group clinical isolates in a tertiary Brazilian hospital.</title>
        <authorList>
            <person name="Alberto-Lei F."/>
            <person name="Nodari C.S."/>
            <person name="Streling A.P."/>
            <person name="Paulino J.T."/>
            <person name="Bessa-Neto F.O."/>
            <person name="Cayo R."/>
            <person name="Gales A.C."/>
        </authorList>
    </citation>
    <scope>NUCLEOTIDE SEQUENCE [LARGE SCALE GENOMIC DNA]</scope>
    <source>
        <strain evidence="2 3">14535</strain>
    </source>
</reference>
<evidence type="ECO:0000256" key="1">
    <source>
        <dbReference type="ARBA" id="ARBA00022801"/>
    </source>
</evidence>
<evidence type="ECO:0000313" key="2">
    <source>
        <dbReference type="EMBL" id="MBA6061979.1"/>
    </source>
</evidence>
<dbReference type="GO" id="GO:0016787">
    <property type="term" value="F:hydrolase activity"/>
    <property type="evidence" value="ECO:0007669"/>
    <property type="project" value="UniProtKB-KW"/>
</dbReference>
<dbReference type="PANTHER" id="PTHR43316">
    <property type="entry name" value="HYDROLASE, HALOACID DELAHOGENASE-RELATED"/>
    <property type="match status" value="1"/>
</dbReference>
<evidence type="ECO:0000313" key="3">
    <source>
        <dbReference type="Proteomes" id="UP000556620"/>
    </source>
</evidence>
<dbReference type="AlphaFoldDB" id="A0A7W2JN00"/>
<gene>
    <name evidence="2" type="ORF">H4C44_22695</name>
</gene>
<dbReference type="EMBL" id="JACGCU010000053">
    <property type="protein sequence ID" value="MBA6061979.1"/>
    <property type="molecule type" value="Genomic_DNA"/>
</dbReference>
<keyword evidence="1 2" id="KW-0378">Hydrolase</keyword>
<name>A0A7W2JN00_9PSED</name>
<protein>
    <submittedName>
        <fullName evidence="2">HAD family hydrolase</fullName>
    </submittedName>
</protein>
<organism evidence="2 3">
    <name type="scientific">Pseudomonas juntendi</name>
    <dbReference type="NCBI Taxonomy" id="2666183"/>
    <lineage>
        <taxon>Bacteria</taxon>
        <taxon>Pseudomonadati</taxon>
        <taxon>Pseudomonadota</taxon>
        <taxon>Gammaproteobacteria</taxon>
        <taxon>Pseudomonadales</taxon>
        <taxon>Pseudomonadaceae</taxon>
        <taxon>Pseudomonas</taxon>
    </lineage>
</organism>
<dbReference type="Gene3D" id="3.40.50.1000">
    <property type="entry name" value="HAD superfamily/HAD-like"/>
    <property type="match status" value="1"/>
</dbReference>
<dbReference type="Proteomes" id="UP000556620">
    <property type="component" value="Unassembled WGS sequence"/>
</dbReference>
<dbReference type="Pfam" id="PF00702">
    <property type="entry name" value="Hydrolase"/>
    <property type="match status" value="1"/>
</dbReference>
<dbReference type="RefSeq" id="WP_181126946.1">
    <property type="nucleotide sequence ID" value="NZ_JACGCU010000053.1"/>
</dbReference>
<sequence>MAITAVIFDAFGTTLRIGTPMHPYRRLLREGAKNGRRPSPGDLHELMTIDAGLREAADILGIQVTPSRMAEIEFDLQREIESIEVFPDACDAIALLHEHGVATAICSNLAAPYGPAVKKLLPDINAYSFSYELGVTKPNPAIYRAVCHDLGIVPGHLFGGAAQVAMIGDSPRCDRDGPRAIGIKGFYLNRSGTEAIRDLMQFAKLVVEQSEQQPTRLVGSNDIRFEIRHPKALD</sequence>
<dbReference type="InterPro" id="IPR036412">
    <property type="entry name" value="HAD-like_sf"/>
</dbReference>
<dbReference type="SFLD" id="SFLDG01129">
    <property type="entry name" value="C1.5:_HAD__Beta-PGM__Phosphata"/>
    <property type="match status" value="1"/>
</dbReference>
<proteinExistence type="predicted"/>
<comment type="caution">
    <text evidence="2">The sequence shown here is derived from an EMBL/GenBank/DDBJ whole genome shotgun (WGS) entry which is preliminary data.</text>
</comment>
<dbReference type="PANTHER" id="PTHR43316:SF3">
    <property type="entry name" value="HALOACID DEHALOGENASE, TYPE II (AFU_ORTHOLOGUE AFUA_2G07750)-RELATED"/>
    <property type="match status" value="1"/>
</dbReference>
<dbReference type="SFLD" id="SFLDS00003">
    <property type="entry name" value="Haloacid_Dehalogenase"/>
    <property type="match status" value="1"/>
</dbReference>
<accession>A0A7W2JN00</accession>
<dbReference type="SUPFAM" id="SSF56784">
    <property type="entry name" value="HAD-like"/>
    <property type="match status" value="1"/>
</dbReference>
<dbReference type="GeneID" id="83680001"/>
<dbReference type="InterPro" id="IPR023214">
    <property type="entry name" value="HAD_sf"/>
</dbReference>